<dbReference type="OrthoDB" id="3051534at2759"/>
<dbReference type="AlphaFoldDB" id="A0A0D0AUJ6"/>
<evidence type="ECO:0000313" key="1">
    <source>
        <dbReference type="EMBL" id="KIK54230.1"/>
    </source>
</evidence>
<evidence type="ECO:0000313" key="2">
    <source>
        <dbReference type="Proteomes" id="UP000053593"/>
    </source>
</evidence>
<gene>
    <name evidence="1" type="ORF">GYMLUDRAFT_249686</name>
</gene>
<dbReference type="EMBL" id="KN834818">
    <property type="protein sequence ID" value="KIK54230.1"/>
    <property type="molecule type" value="Genomic_DNA"/>
</dbReference>
<reference evidence="1 2" key="1">
    <citation type="submission" date="2014-04" db="EMBL/GenBank/DDBJ databases">
        <title>Evolutionary Origins and Diversification of the Mycorrhizal Mutualists.</title>
        <authorList>
            <consortium name="DOE Joint Genome Institute"/>
            <consortium name="Mycorrhizal Genomics Consortium"/>
            <person name="Kohler A."/>
            <person name="Kuo A."/>
            <person name="Nagy L.G."/>
            <person name="Floudas D."/>
            <person name="Copeland A."/>
            <person name="Barry K.W."/>
            <person name="Cichocki N."/>
            <person name="Veneault-Fourrey C."/>
            <person name="LaButti K."/>
            <person name="Lindquist E.A."/>
            <person name="Lipzen A."/>
            <person name="Lundell T."/>
            <person name="Morin E."/>
            <person name="Murat C."/>
            <person name="Riley R."/>
            <person name="Ohm R."/>
            <person name="Sun H."/>
            <person name="Tunlid A."/>
            <person name="Henrissat B."/>
            <person name="Grigoriev I.V."/>
            <person name="Hibbett D.S."/>
            <person name="Martin F."/>
        </authorList>
    </citation>
    <scope>NUCLEOTIDE SEQUENCE [LARGE SCALE GENOMIC DNA]</scope>
    <source>
        <strain evidence="1 2">FD-317 M1</strain>
    </source>
</reference>
<keyword evidence="2" id="KW-1185">Reference proteome</keyword>
<sequence length="279" mass="30744">MSKSSGSSPSPTPAVPDMAQMMAQMAQMIAAAQIIQQSNLQAISVPPLPLFASSDTVPACESLYSSFPNVKEKHILDITRHDFRPYGLHKLDFWVQSKADASDGSLETLDKSQGSVKDYPSLDSLLIPLSTYFSILISYALMGGKPKVGCALALRSHSYIASLMEMAKEFQWSYVLEYHVQYMNIRCQEMKQGNYLGWGPIDAQLHTWVTAHPKPASSAFPSSSKWSSRGNVSKQMCHDWNDGKCSDPCPGGQIHGCCNCHTKDHTWKDLKCPGPKAHS</sequence>
<proteinExistence type="predicted"/>
<name>A0A0D0AUJ6_9AGAR</name>
<organism evidence="1 2">
    <name type="scientific">Collybiopsis luxurians FD-317 M1</name>
    <dbReference type="NCBI Taxonomy" id="944289"/>
    <lineage>
        <taxon>Eukaryota</taxon>
        <taxon>Fungi</taxon>
        <taxon>Dikarya</taxon>
        <taxon>Basidiomycota</taxon>
        <taxon>Agaricomycotina</taxon>
        <taxon>Agaricomycetes</taxon>
        <taxon>Agaricomycetidae</taxon>
        <taxon>Agaricales</taxon>
        <taxon>Marasmiineae</taxon>
        <taxon>Omphalotaceae</taxon>
        <taxon>Collybiopsis</taxon>
        <taxon>Collybiopsis luxurians</taxon>
    </lineage>
</organism>
<accession>A0A0D0AUJ6</accession>
<dbReference type="HOGENOM" id="CLU_082469_0_0_1"/>
<dbReference type="Proteomes" id="UP000053593">
    <property type="component" value="Unassembled WGS sequence"/>
</dbReference>
<protein>
    <submittedName>
        <fullName evidence="1">Uncharacterized protein</fullName>
    </submittedName>
</protein>